<reference evidence="7 8" key="1">
    <citation type="journal article" date="2020" name="Int. J. Syst. Evol. Microbiol.">
        <title>Novel acetic acid bacteria from cider fermentations: Acetobacter conturbans sp. nov. and Acetobacter fallax sp. nov.</title>
        <authorList>
            <person name="Sombolestani A.S."/>
            <person name="Cleenwerck I."/>
            <person name="Cnockaert M."/>
            <person name="Borremans W."/>
            <person name="Wieme A.D."/>
            <person name="De Vuyst L."/>
            <person name="Vandamme P."/>
        </authorList>
    </citation>
    <scope>NUCLEOTIDE SEQUENCE [LARGE SCALE GENOMIC DNA]</scope>
    <source>
        <strain evidence="7 8">LMG 1627</strain>
    </source>
</reference>
<accession>A0ABX0K0N1</accession>
<dbReference type="InterPro" id="IPR000847">
    <property type="entry name" value="LysR_HTH_N"/>
</dbReference>
<proteinExistence type="inferred from homology"/>
<dbReference type="Gene3D" id="1.10.10.10">
    <property type="entry name" value="Winged helix-like DNA-binding domain superfamily/Winged helix DNA-binding domain"/>
    <property type="match status" value="1"/>
</dbReference>
<comment type="similarity">
    <text evidence="1">Belongs to the LysR transcriptional regulatory family.</text>
</comment>
<dbReference type="PANTHER" id="PTHR30126:SF98">
    <property type="entry name" value="HTH-TYPE TRANSCRIPTIONAL ACTIVATOR BAUR"/>
    <property type="match status" value="1"/>
</dbReference>
<evidence type="ECO:0000256" key="4">
    <source>
        <dbReference type="ARBA" id="ARBA00023163"/>
    </source>
</evidence>
<keyword evidence="4" id="KW-0804">Transcription</keyword>
<name>A0ABX0K0N1_9PROT</name>
<dbReference type="Pfam" id="PF03466">
    <property type="entry name" value="LysR_substrate"/>
    <property type="match status" value="1"/>
</dbReference>
<evidence type="ECO:0000256" key="3">
    <source>
        <dbReference type="ARBA" id="ARBA00023125"/>
    </source>
</evidence>
<gene>
    <name evidence="7" type="ORF">GOB81_06315</name>
</gene>
<evidence type="ECO:0000313" key="8">
    <source>
        <dbReference type="Proteomes" id="UP000631653"/>
    </source>
</evidence>
<dbReference type="Pfam" id="PF00126">
    <property type="entry name" value="HTH_1"/>
    <property type="match status" value="1"/>
</dbReference>
<dbReference type="Gene3D" id="3.40.190.10">
    <property type="entry name" value="Periplasmic binding protein-like II"/>
    <property type="match status" value="2"/>
</dbReference>
<comment type="caution">
    <text evidence="7">The sequence shown here is derived from an EMBL/GenBank/DDBJ whole genome shotgun (WGS) entry which is preliminary data.</text>
</comment>
<evidence type="ECO:0000259" key="6">
    <source>
        <dbReference type="PROSITE" id="PS50931"/>
    </source>
</evidence>
<dbReference type="SUPFAM" id="SSF46785">
    <property type="entry name" value="Winged helix' DNA-binding domain"/>
    <property type="match status" value="1"/>
</dbReference>
<evidence type="ECO:0000256" key="1">
    <source>
        <dbReference type="ARBA" id="ARBA00009437"/>
    </source>
</evidence>
<evidence type="ECO:0000256" key="2">
    <source>
        <dbReference type="ARBA" id="ARBA00023015"/>
    </source>
</evidence>
<dbReference type="InterPro" id="IPR036388">
    <property type="entry name" value="WH-like_DNA-bd_sf"/>
</dbReference>
<keyword evidence="2" id="KW-0805">Transcription regulation</keyword>
<organism evidence="7 8">
    <name type="scientific">Acetobacter conturbans</name>
    <dbReference type="NCBI Taxonomy" id="1737472"/>
    <lineage>
        <taxon>Bacteria</taxon>
        <taxon>Pseudomonadati</taxon>
        <taxon>Pseudomonadota</taxon>
        <taxon>Alphaproteobacteria</taxon>
        <taxon>Acetobacterales</taxon>
        <taxon>Acetobacteraceae</taxon>
        <taxon>Acetobacter</taxon>
    </lineage>
</organism>
<dbReference type="PROSITE" id="PS50931">
    <property type="entry name" value="HTH_LYSR"/>
    <property type="match status" value="1"/>
</dbReference>
<keyword evidence="3" id="KW-0238">DNA-binding</keyword>
<evidence type="ECO:0000313" key="7">
    <source>
        <dbReference type="EMBL" id="NHN88240.1"/>
    </source>
</evidence>
<evidence type="ECO:0000256" key="5">
    <source>
        <dbReference type="SAM" id="MobiDB-lite"/>
    </source>
</evidence>
<dbReference type="InterPro" id="IPR036390">
    <property type="entry name" value="WH_DNA-bd_sf"/>
</dbReference>
<feature type="domain" description="HTH lysR-type" evidence="6">
    <location>
        <begin position="33"/>
        <end position="90"/>
    </location>
</feature>
<feature type="region of interest" description="Disordered" evidence="5">
    <location>
        <begin position="1"/>
        <end position="21"/>
    </location>
</feature>
<protein>
    <submittedName>
        <fullName evidence="7">LysR family transcriptional regulator</fullName>
    </submittedName>
</protein>
<dbReference type="InterPro" id="IPR005119">
    <property type="entry name" value="LysR_subst-bd"/>
</dbReference>
<dbReference type="SUPFAM" id="SSF53850">
    <property type="entry name" value="Periplasmic binding protein-like II"/>
    <property type="match status" value="1"/>
</dbReference>
<keyword evidence="8" id="KW-1185">Reference proteome</keyword>
<dbReference type="Proteomes" id="UP000631653">
    <property type="component" value="Unassembled WGS sequence"/>
</dbReference>
<sequence>MQQKDGSLPPSRASTSRRPAVRNNGFQGRIAEVDLRLLRVFASVAEHGGFSAAEIALGKSKSAVSIDISSLEKRLNLTLCQRGRSGFALTPAGEAVLDATMKLFADLDSFQKRLSEASGKLSGHFVLYLPDTIQMHGETVLVRGIERFAKRYPEVYLTVRSVSPREVEFAVLNGTATAGITLYPQQRPEMETTPLFSEASALYCGQRHSFFSLPDEQITRADLTQARMITVVDAATSPRWEELRHEMTFSATAENVDSRTLLILSGVYIGFLPVLFAEPMVEAGQVRRISFDGLSFTSNFYLLARPSPENELMIDTFRAVLDEVSS</sequence>
<dbReference type="CDD" id="cd05466">
    <property type="entry name" value="PBP2_LTTR_substrate"/>
    <property type="match status" value="1"/>
</dbReference>
<dbReference type="EMBL" id="WOSY01000004">
    <property type="protein sequence ID" value="NHN88240.1"/>
    <property type="molecule type" value="Genomic_DNA"/>
</dbReference>
<dbReference type="PANTHER" id="PTHR30126">
    <property type="entry name" value="HTH-TYPE TRANSCRIPTIONAL REGULATOR"/>
    <property type="match status" value="1"/>
</dbReference>